<dbReference type="PANTHER" id="PTHR15462">
    <property type="entry name" value="SERINE PROTEASE"/>
    <property type="match status" value="1"/>
</dbReference>
<name>A0ABW0CYZ3_STRCD</name>
<dbReference type="InterPro" id="IPR009003">
    <property type="entry name" value="Peptidase_S1_PA"/>
</dbReference>
<dbReference type="RefSeq" id="WP_380864959.1">
    <property type="nucleotide sequence ID" value="NZ_JBHSKM010000046.1"/>
</dbReference>
<evidence type="ECO:0000256" key="2">
    <source>
        <dbReference type="SAM" id="MobiDB-lite"/>
    </source>
</evidence>
<evidence type="ECO:0000313" key="4">
    <source>
        <dbReference type="Proteomes" id="UP001596263"/>
    </source>
</evidence>
<dbReference type="GO" id="GO:0016787">
    <property type="term" value="F:hydrolase activity"/>
    <property type="evidence" value="ECO:0007669"/>
    <property type="project" value="UniProtKB-KW"/>
</dbReference>
<comment type="caution">
    <text evidence="3">The sequence shown here is derived from an EMBL/GenBank/DDBJ whole genome shotgun (WGS) entry which is preliminary data.</text>
</comment>
<dbReference type="Proteomes" id="UP001596263">
    <property type="component" value="Unassembled WGS sequence"/>
</dbReference>
<proteinExistence type="predicted"/>
<keyword evidence="3" id="KW-0378">Hydrolase</keyword>
<dbReference type="SUPFAM" id="SSF50494">
    <property type="entry name" value="Trypsin-like serine proteases"/>
    <property type="match status" value="1"/>
</dbReference>
<dbReference type="InterPro" id="IPR050966">
    <property type="entry name" value="Glutamyl_endopeptidase"/>
</dbReference>
<dbReference type="Gene3D" id="2.40.10.10">
    <property type="entry name" value="Trypsin-like serine proteases"/>
    <property type="match status" value="2"/>
</dbReference>
<dbReference type="EMBL" id="JBHSKM010000046">
    <property type="protein sequence ID" value="MFC5220333.1"/>
    <property type="molecule type" value="Genomic_DNA"/>
</dbReference>
<dbReference type="EC" id="3.4.21.-" evidence="3"/>
<reference evidence="4" key="1">
    <citation type="journal article" date="2019" name="Int. J. Syst. Evol. Microbiol.">
        <title>The Global Catalogue of Microorganisms (GCM) 10K type strain sequencing project: providing services to taxonomists for standard genome sequencing and annotation.</title>
        <authorList>
            <consortium name="The Broad Institute Genomics Platform"/>
            <consortium name="The Broad Institute Genome Sequencing Center for Infectious Disease"/>
            <person name="Wu L."/>
            <person name="Ma J."/>
        </authorList>
    </citation>
    <scope>NUCLEOTIDE SEQUENCE [LARGE SCALE GENOMIC DNA]</scope>
    <source>
        <strain evidence="4">KCTC 42586</strain>
    </source>
</reference>
<keyword evidence="4" id="KW-1185">Reference proteome</keyword>
<evidence type="ECO:0000256" key="1">
    <source>
        <dbReference type="ARBA" id="ARBA00022729"/>
    </source>
</evidence>
<feature type="region of interest" description="Disordered" evidence="2">
    <location>
        <begin position="54"/>
        <end position="74"/>
    </location>
</feature>
<sequence>MPPIQRALIAACVTAILLVLAGAGCDRPPLLPAFSNPVVEGLWSAERMAGARSVDTPVPKDIGEDVGVTDPEPDPVPATAEKAAYRDNAAVIGKIFFDTPDGPSVCSGTAVEDPARPGKSGLVWTAGHCVHAGAGGDWFRNIVFVPSYNDLALDGWARQAADQDRIAPFGTWWADGAEVAPEWVAEGAPSGGAGSPFDYAVLHVKRPGVGASLQETIGQAAPVWFGAPSATRISVMAVWGYPAAPPFDGERMFSCQDRPGRLSVRSDQPVLYRVGCTMTGGSSGGGWFARDPDGDLALVSNTSIGPADNTWLAGPRLGEAAGELYQRAGDTARTSSTP</sequence>
<dbReference type="PANTHER" id="PTHR15462:SF19">
    <property type="entry name" value="PEPTIDASE S1 DOMAIN-CONTAINING PROTEIN"/>
    <property type="match status" value="1"/>
</dbReference>
<dbReference type="PROSITE" id="PS51257">
    <property type="entry name" value="PROKAR_LIPOPROTEIN"/>
    <property type="match status" value="1"/>
</dbReference>
<dbReference type="InterPro" id="IPR043504">
    <property type="entry name" value="Peptidase_S1_PA_chymotrypsin"/>
</dbReference>
<protein>
    <submittedName>
        <fullName evidence="3">Trypsin-like serine peptidase</fullName>
        <ecNumber evidence="3">3.4.21.-</ecNumber>
    </submittedName>
</protein>
<organism evidence="3 4">
    <name type="scientific">Streptomyces coerulescens</name>
    <dbReference type="NCBI Taxonomy" id="29304"/>
    <lineage>
        <taxon>Bacteria</taxon>
        <taxon>Bacillati</taxon>
        <taxon>Actinomycetota</taxon>
        <taxon>Actinomycetes</taxon>
        <taxon>Kitasatosporales</taxon>
        <taxon>Streptomycetaceae</taxon>
        <taxon>Streptomyces</taxon>
    </lineage>
</organism>
<evidence type="ECO:0000313" key="3">
    <source>
        <dbReference type="EMBL" id="MFC5220333.1"/>
    </source>
</evidence>
<keyword evidence="1" id="KW-0732">Signal</keyword>
<gene>
    <name evidence="3" type="ORF">ACFPQ9_41645</name>
</gene>
<accession>A0ABW0CYZ3</accession>